<name>A0A918XA81_9ACTN</name>
<reference evidence="2 3" key="1">
    <citation type="journal article" date="2014" name="Int. J. Syst. Evol. Microbiol.">
        <title>Complete genome sequence of Corynebacterium casei LMG S-19264T (=DSM 44701T), isolated from a smear-ripened cheese.</title>
        <authorList>
            <consortium name="US DOE Joint Genome Institute (JGI-PGF)"/>
            <person name="Walter F."/>
            <person name="Albersmeier A."/>
            <person name="Kalinowski J."/>
            <person name="Ruckert C."/>
        </authorList>
    </citation>
    <scope>NUCLEOTIDE SEQUENCE [LARGE SCALE GENOMIC DNA]</scope>
    <source>
        <strain evidence="2 3">KCTC 19473</strain>
    </source>
</reference>
<feature type="compositionally biased region" description="Low complexity" evidence="1">
    <location>
        <begin position="467"/>
        <end position="481"/>
    </location>
</feature>
<dbReference type="Proteomes" id="UP000654947">
    <property type="component" value="Unassembled WGS sequence"/>
</dbReference>
<evidence type="ECO:0000313" key="3">
    <source>
        <dbReference type="Proteomes" id="UP000654947"/>
    </source>
</evidence>
<dbReference type="EMBL" id="BMXL01000005">
    <property type="protein sequence ID" value="GHD21190.1"/>
    <property type="molecule type" value="Genomic_DNA"/>
</dbReference>
<evidence type="ECO:0000313" key="2">
    <source>
        <dbReference type="EMBL" id="GHD21190.1"/>
    </source>
</evidence>
<feature type="region of interest" description="Disordered" evidence="1">
    <location>
        <begin position="447"/>
        <end position="487"/>
    </location>
</feature>
<proteinExistence type="predicted"/>
<feature type="compositionally biased region" description="Acidic residues" evidence="1">
    <location>
        <begin position="448"/>
        <end position="458"/>
    </location>
</feature>
<keyword evidence="3" id="KW-1185">Reference proteome</keyword>
<protein>
    <submittedName>
        <fullName evidence="2">Uncharacterized protein</fullName>
    </submittedName>
</protein>
<accession>A0A918XA81</accession>
<dbReference type="AlphaFoldDB" id="A0A918XA81"/>
<sequence>MNATTGNDANDVPSGAHDVDWAALAPEDADRIPELLGRLASSDAAVSDLHDIIHFPAPGHRAAPEAVDFLVDIACAGTTPATDRYRPLSLLLELVSAHAEDRFPEARDLDQWRDEVAWATANEADKVREQYREWAREAPDEQHYQRMRNRLAVMEHDDGAALLRAELDTYLAVCARVPDLVELLKNSADRGGMDRAGEWVSYVLGFLPSESERIVSEITGASHVLLAKDLRPTPQQPTSFREALNQARDSGEPLPAELFALGLLADPADIDTGIGLTHQMAGGNLYNSYAASVAMVLIHGENTPREALRRIGRGGGTNMGYEGLFNESWPHCGNRSPQVLGFLALGRAGERARRLRLDILPGLIKGEEDSRALVTGVGLELVLGPRSKEHTTEEHASTDYEEETLKVLWSIAELPASAWQDEEFLATLRAWALPDNAEDYCALMGVETEPEEPAEEPEPAPQPAPQAGPAVPERPQGLLGRLFGGGR</sequence>
<dbReference type="RefSeq" id="WP_193517598.1">
    <property type="nucleotide sequence ID" value="NZ_BMXL01000005.1"/>
</dbReference>
<comment type="caution">
    <text evidence="2">The sequence shown here is derived from an EMBL/GenBank/DDBJ whole genome shotgun (WGS) entry which is preliminary data.</text>
</comment>
<organism evidence="2 3">
    <name type="scientific">Nocardiopsis kunsanensis</name>
    <dbReference type="NCBI Taxonomy" id="141693"/>
    <lineage>
        <taxon>Bacteria</taxon>
        <taxon>Bacillati</taxon>
        <taxon>Actinomycetota</taxon>
        <taxon>Actinomycetes</taxon>
        <taxon>Streptosporangiales</taxon>
        <taxon>Nocardiopsidaceae</taxon>
        <taxon>Nocardiopsis</taxon>
    </lineage>
</organism>
<gene>
    <name evidence="2" type="ORF">GCM10007147_14330</name>
</gene>
<evidence type="ECO:0000256" key="1">
    <source>
        <dbReference type="SAM" id="MobiDB-lite"/>
    </source>
</evidence>